<dbReference type="Pfam" id="PF12796">
    <property type="entry name" value="Ank_2"/>
    <property type="match status" value="1"/>
</dbReference>
<sequence length="337" mass="38168">MVRTIRFTDIPVLFAQKNPIKKMESFLPLIDQDPELLYLQLSDPSVSYTTMKTLCAVSRKARELCTTNRQFSALLHSKKKALLLHLPYTELVKLCDIYTELQDLCTDNDFWEVKTKRDFGTIEVGIHTLESEDWKSEYKIRLEALGPLLFRSIFTHDVDTVQELVDFGVNVDLYASRRGVPRGFGPPPAPALVQAIEHAHWKRRHETDPTDPRGKSEGTAPYDAIVKLLLDVGADINLQDYEGETPLMSAIVFEEPDLVQLLLSKGADFEEYVNRYQQTAFDRAVNSSVEILQLLIDTGADFDLAKAIEEIGWNSQGDDEDTIQLKLAMVKKAYGAL</sequence>
<dbReference type="PROSITE" id="PS50088">
    <property type="entry name" value="ANK_REPEAT"/>
    <property type="match status" value="1"/>
</dbReference>
<dbReference type="SUPFAM" id="SSF48403">
    <property type="entry name" value="Ankyrin repeat"/>
    <property type="match status" value="1"/>
</dbReference>
<keyword evidence="2" id="KW-0040">ANK repeat</keyword>
<dbReference type="Gene3D" id="1.25.40.20">
    <property type="entry name" value="Ankyrin repeat-containing domain"/>
    <property type="match status" value="1"/>
</dbReference>
<evidence type="ECO:0000256" key="2">
    <source>
        <dbReference type="ARBA" id="ARBA00023043"/>
    </source>
</evidence>
<name>A0A481Z8W8_9VIRU</name>
<dbReference type="PANTHER" id="PTHR24189:SF50">
    <property type="entry name" value="ANKYRIN REPEAT AND SOCS BOX PROTEIN 2"/>
    <property type="match status" value="1"/>
</dbReference>
<evidence type="ECO:0000256" key="1">
    <source>
        <dbReference type="ARBA" id="ARBA00022737"/>
    </source>
</evidence>
<dbReference type="InterPro" id="IPR036770">
    <property type="entry name" value="Ankyrin_rpt-contain_sf"/>
</dbReference>
<dbReference type="PANTHER" id="PTHR24189">
    <property type="entry name" value="MYOTROPHIN"/>
    <property type="match status" value="1"/>
</dbReference>
<dbReference type="InterPro" id="IPR002110">
    <property type="entry name" value="Ankyrin_rpt"/>
</dbReference>
<dbReference type="EMBL" id="MK500574">
    <property type="protein sequence ID" value="QBK92334.1"/>
    <property type="molecule type" value="Genomic_DNA"/>
</dbReference>
<organism evidence="3">
    <name type="scientific">Pithovirus LCPAC304</name>
    <dbReference type="NCBI Taxonomy" id="2506594"/>
    <lineage>
        <taxon>Viruses</taxon>
        <taxon>Pithoviruses</taxon>
    </lineage>
</organism>
<evidence type="ECO:0000313" key="3">
    <source>
        <dbReference type="EMBL" id="QBK92334.1"/>
    </source>
</evidence>
<protein>
    <submittedName>
        <fullName evidence="3">Ankyrin repeat protein</fullName>
    </submittedName>
</protein>
<dbReference type="PROSITE" id="PS50297">
    <property type="entry name" value="ANK_REP_REGION"/>
    <property type="match status" value="1"/>
</dbReference>
<accession>A0A481Z8W8</accession>
<keyword evidence="1" id="KW-0677">Repeat</keyword>
<gene>
    <name evidence="3" type="ORF">LCPAC304_06810</name>
</gene>
<reference evidence="3" key="1">
    <citation type="journal article" date="2019" name="MBio">
        <title>Virus Genomes from Deep Sea Sediments Expand the Ocean Megavirome and Support Independent Origins of Viral Gigantism.</title>
        <authorList>
            <person name="Backstrom D."/>
            <person name="Yutin N."/>
            <person name="Jorgensen S.L."/>
            <person name="Dharamshi J."/>
            <person name="Homa F."/>
            <person name="Zaremba-Niedwiedzka K."/>
            <person name="Spang A."/>
            <person name="Wolf Y.I."/>
            <person name="Koonin E.V."/>
            <person name="Ettema T.J."/>
        </authorList>
    </citation>
    <scope>NUCLEOTIDE SEQUENCE</scope>
</reference>
<dbReference type="InterPro" id="IPR050745">
    <property type="entry name" value="Multifunctional_regulatory"/>
</dbReference>
<proteinExistence type="predicted"/>
<dbReference type="SMART" id="SM00248">
    <property type="entry name" value="ANK"/>
    <property type="match status" value="3"/>
</dbReference>